<keyword evidence="3" id="KW-1185">Reference proteome</keyword>
<feature type="domain" description="MULE transposase" evidence="1">
    <location>
        <begin position="226"/>
        <end position="314"/>
    </location>
</feature>
<organism evidence="2 3">
    <name type="scientific">Gymnopus androsaceus JB14</name>
    <dbReference type="NCBI Taxonomy" id="1447944"/>
    <lineage>
        <taxon>Eukaryota</taxon>
        <taxon>Fungi</taxon>
        <taxon>Dikarya</taxon>
        <taxon>Basidiomycota</taxon>
        <taxon>Agaricomycotina</taxon>
        <taxon>Agaricomycetes</taxon>
        <taxon>Agaricomycetidae</taxon>
        <taxon>Agaricales</taxon>
        <taxon>Marasmiineae</taxon>
        <taxon>Omphalotaceae</taxon>
        <taxon>Gymnopus</taxon>
    </lineage>
</organism>
<sequence length="395" mass="44872">VGTVFKSVDEARTAIFSIKEKLGHIWKTNQSKVDVNGHVRKVMLHCHHSGTHIPVHLNDVDPSDLCRGRSIRTSCTAHVNVNRIQGNLWHLTTVDCSHNHDREVPVGGSAPHQPTPAQQELVSMLSMEKFSRAQLSKILQQQLPGNPLELSQVSTIMNKARFDARQEVAAMGGDIPAILKYIREQLSEGQDWCYDILLNTQQKVTGIWRMSPVQVKLAHCYWDLLLNDNSYNRNLYGYPTNIGIVVAGDGMSQNVWYAFHESEDIDAHNWVFRQYIDAAGWPPLALFIDRHPSLIVSATITMPLTQQFYCLHHLDGNITKHLQPALGRDWESFKSNFWLVYQAVSPSNFDIKWSSLLQYFWAWAWISTVFTAGIRTTGRPESENHVTKLLSGPKQ</sequence>
<evidence type="ECO:0000313" key="2">
    <source>
        <dbReference type="EMBL" id="KAE9391579.1"/>
    </source>
</evidence>
<evidence type="ECO:0000259" key="1">
    <source>
        <dbReference type="Pfam" id="PF10551"/>
    </source>
</evidence>
<dbReference type="AlphaFoldDB" id="A0A6A4H031"/>
<protein>
    <recommendedName>
        <fullName evidence="1">MULE transposase domain-containing protein</fullName>
    </recommendedName>
</protein>
<proteinExistence type="predicted"/>
<dbReference type="Pfam" id="PF10551">
    <property type="entry name" value="MULE"/>
    <property type="match status" value="1"/>
</dbReference>
<evidence type="ECO:0000313" key="3">
    <source>
        <dbReference type="Proteomes" id="UP000799118"/>
    </source>
</evidence>
<dbReference type="PANTHER" id="PTHR47718:SF3">
    <property type="entry name" value="PROTEIN FAR1-RELATED SEQUENCE 5-LIKE"/>
    <property type="match status" value="1"/>
</dbReference>
<name>A0A6A4H031_9AGAR</name>
<feature type="non-terminal residue" evidence="2">
    <location>
        <position position="1"/>
    </location>
</feature>
<dbReference type="Proteomes" id="UP000799118">
    <property type="component" value="Unassembled WGS sequence"/>
</dbReference>
<accession>A0A6A4H031</accession>
<dbReference type="EMBL" id="ML769619">
    <property type="protein sequence ID" value="KAE9391579.1"/>
    <property type="molecule type" value="Genomic_DNA"/>
</dbReference>
<reference evidence="2" key="1">
    <citation type="journal article" date="2019" name="Environ. Microbiol.">
        <title>Fungal ecological strategies reflected in gene transcription - a case study of two litter decomposers.</title>
        <authorList>
            <person name="Barbi F."/>
            <person name="Kohler A."/>
            <person name="Barry K."/>
            <person name="Baskaran P."/>
            <person name="Daum C."/>
            <person name="Fauchery L."/>
            <person name="Ihrmark K."/>
            <person name="Kuo A."/>
            <person name="LaButti K."/>
            <person name="Lipzen A."/>
            <person name="Morin E."/>
            <person name="Grigoriev I.V."/>
            <person name="Henrissat B."/>
            <person name="Lindahl B."/>
            <person name="Martin F."/>
        </authorList>
    </citation>
    <scope>NUCLEOTIDE SEQUENCE</scope>
    <source>
        <strain evidence="2">JB14</strain>
    </source>
</reference>
<dbReference type="PANTHER" id="PTHR47718">
    <property type="entry name" value="OS01G0519700 PROTEIN"/>
    <property type="match status" value="1"/>
</dbReference>
<gene>
    <name evidence="2" type="ORF">BT96DRAFT_790896</name>
</gene>
<feature type="non-terminal residue" evidence="2">
    <location>
        <position position="395"/>
    </location>
</feature>
<dbReference type="InterPro" id="IPR018289">
    <property type="entry name" value="MULE_transposase_dom"/>
</dbReference>
<dbReference type="OrthoDB" id="2402896at2759"/>